<dbReference type="AlphaFoldDB" id="A0A6L7GDY2"/>
<dbReference type="Proteomes" id="UP000473531">
    <property type="component" value="Unassembled WGS sequence"/>
</dbReference>
<dbReference type="Pfam" id="PF02771">
    <property type="entry name" value="Acyl-CoA_dh_N"/>
    <property type="match status" value="1"/>
</dbReference>
<evidence type="ECO:0000256" key="1">
    <source>
        <dbReference type="ARBA" id="ARBA00001974"/>
    </source>
</evidence>
<accession>A0A6L7GDY2</accession>
<dbReference type="InterPro" id="IPR046373">
    <property type="entry name" value="Acyl-CoA_Oxase/DH_mid-dom_sf"/>
</dbReference>
<evidence type="ECO:0000256" key="6">
    <source>
        <dbReference type="RuleBase" id="RU362125"/>
    </source>
</evidence>
<dbReference type="RefSeq" id="WP_160600346.1">
    <property type="nucleotide sequence ID" value="NZ_WTYU01000001.1"/>
</dbReference>
<evidence type="ECO:0000256" key="3">
    <source>
        <dbReference type="ARBA" id="ARBA00022630"/>
    </source>
</evidence>
<dbReference type="InterPro" id="IPR036250">
    <property type="entry name" value="AcylCo_DH-like_C"/>
</dbReference>
<organism evidence="10 11">
    <name type="scientific">Allopontixanthobacter confluentis</name>
    <dbReference type="NCBI Taxonomy" id="1849021"/>
    <lineage>
        <taxon>Bacteria</taxon>
        <taxon>Pseudomonadati</taxon>
        <taxon>Pseudomonadota</taxon>
        <taxon>Alphaproteobacteria</taxon>
        <taxon>Sphingomonadales</taxon>
        <taxon>Erythrobacteraceae</taxon>
        <taxon>Allopontixanthobacter</taxon>
    </lineage>
</organism>
<dbReference type="OrthoDB" id="7328575at2"/>
<comment type="cofactor">
    <cofactor evidence="1 6">
        <name>FAD</name>
        <dbReference type="ChEBI" id="CHEBI:57692"/>
    </cofactor>
</comment>
<dbReference type="Gene3D" id="1.10.540.10">
    <property type="entry name" value="Acyl-CoA dehydrogenase/oxidase, N-terminal domain"/>
    <property type="match status" value="1"/>
</dbReference>
<sequence length="369" mass="38969">MDFTLSDDRQALVDVLGRFIRERYTLALRHKASQDAPGHDQATWQQLAEIGVIGALFDEEFGGFAGSPYDLIAIFETLGHGLVSEPVMPVLMAGTILEQARPDLLEDIIAGQSIVVPALFEAGGRYDHTIIQTRAVNTGSGFTLDGSKAVVAHAEAANALIVSATDESGSAGLYLVPTDAEGVFIRGYPGNDGSRAAEISLTNVALDEGARLGDIALADAAIAKGRLALCAEALGIAEWLKTATLDYLKTRVQFGKPIGSNQALQHRMVEMVVRIEQMRSAVINAAAAMDGNGGGTDTTARDRAISAAKYTVGNNGIEVAEESIQMHGGIGMTMELDMTHFARRAVLIDHQLGDADHHLASYIASAAAA</sequence>
<dbReference type="InterPro" id="IPR009075">
    <property type="entry name" value="AcylCo_DH/oxidase_C"/>
</dbReference>
<evidence type="ECO:0000259" key="9">
    <source>
        <dbReference type="Pfam" id="PF02771"/>
    </source>
</evidence>
<dbReference type="InterPro" id="IPR037069">
    <property type="entry name" value="AcylCoA_DH/ox_N_sf"/>
</dbReference>
<feature type="domain" description="Acyl-CoA oxidase/dehydrogenase middle" evidence="8">
    <location>
        <begin position="121"/>
        <end position="204"/>
    </location>
</feature>
<comment type="caution">
    <text evidence="10">The sequence shown here is derived from an EMBL/GenBank/DDBJ whole genome shotgun (WGS) entry which is preliminary data.</text>
</comment>
<name>A0A6L7GDY2_9SPHN</name>
<evidence type="ECO:0000313" key="10">
    <source>
        <dbReference type="EMBL" id="MXP14149.1"/>
    </source>
</evidence>
<dbReference type="Gene3D" id="2.40.110.10">
    <property type="entry name" value="Butyryl-CoA Dehydrogenase, subunit A, domain 2"/>
    <property type="match status" value="1"/>
</dbReference>
<dbReference type="GO" id="GO:0003995">
    <property type="term" value="F:acyl-CoA dehydrogenase activity"/>
    <property type="evidence" value="ECO:0007669"/>
    <property type="project" value="TreeGrafter"/>
</dbReference>
<evidence type="ECO:0000256" key="4">
    <source>
        <dbReference type="ARBA" id="ARBA00022827"/>
    </source>
</evidence>
<dbReference type="SUPFAM" id="SSF56645">
    <property type="entry name" value="Acyl-CoA dehydrogenase NM domain-like"/>
    <property type="match status" value="1"/>
</dbReference>
<keyword evidence="5 6" id="KW-0560">Oxidoreductase</keyword>
<evidence type="ECO:0000256" key="5">
    <source>
        <dbReference type="ARBA" id="ARBA00023002"/>
    </source>
</evidence>
<dbReference type="GO" id="GO:0050660">
    <property type="term" value="F:flavin adenine dinucleotide binding"/>
    <property type="evidence" value="ECO:0007669"/>
    <property type="project" value="InterPro"/>
</dbReference>
<keyword evidence="4 6" id="KW-0274">FAD</keyword>
<dbReference type="PANTHER" id="PTHR43884:SF20">
    <property type="entry name" value="ACYL-COA DEHYDROGENASE FADE28"/>
    <property type="match status" value="1"/>
</dbReference>
<dbReference type="InterPro" id="IPR006091">
    <property type="entry name" value="Acyl-CoA_Oxase/DH_mid-dom"/>
</dbReference>
<evidence type="ECO:0000313" key="11">
    <source>
        <dbReference type="Proteomes" id="UP000473531"/>
    </source>
</evidence>
<keyword evidence="3 6" id="KW-0285">Flavoprotein</keyword>
<dbReference type="EMBL" id="WTYU01000001">
    <property type="protein sequence ID" value="MXP14149.1"/>
    <property type="molecule type" value="Genomic_DNA"/>
</dbReference>
<feature type="domain" description="Acyl-CoA dehydrogenase/oxidase N-terminal" evidence="9">
    <location>
        <begin position="6"/>
        <end position="89"/>
    </location>
</feature>
<dbReference type="InterPro" id="IPR013786">
    <property type="entry name" value="AcylCoA_DH/ox_N"/>
</dbReference>
<dbReference type="InterPro" id="IPR009100">
    <property type="entry name" value="AcylCoA_DH/oxidase_NM_dom_sf"/>
</dbReference>
<dbReference type="Gene3D" id="1.20.140.10">
    <property type="entry name" value="Butyryl-CoA Dehydrogenase, subunit A, domain 3"/>
    <property type="match status" value="1"/>
</dbReference>
<gene>
    <name evidence="10" type="ORF">GRI44_05225</name>
</gene>
<proteinExistence type="inferred from homology"/>
<keyword evidence="11" id="KW-1185">Reference proteome</keyword>
<feature type="domain" description="Acyl-CoA dehydrogenase/oxidase C-terminal" evidence="7">
    <location>
        <begin position="217"/>
        <end position="345"/>
    </location>
</feature>
<evidence type="ECO:0000259" key="7">
    <source>
        <dbReference type="Pfam" id="PF00441"/>
    </source>
</evidence>
<dbReference type="PANTHER" id="PTHR43884">
    <property type="entry name" value="ACYL-COA DEHYDROGENASE"/>
    <property type="match status" value="1"/>
</dbReference>
<evidence type="ECO:0000259" key="8">
    <source>
        <dbReference type="Pfam" id="PF02770"/>
    </source>
</evidence>
<evidence type="ECO:0000256" key="2">
    <source>
        <dbReference type="ARBA" id="ARBA00009347"/>
    </source>
</evidence>
<protein>
    <submittedName>
        <fullName evidence="10">Pimeloyl-CoA dehydrogenase small subunit</fullName>
    </submittedName>
</protein>
<dbReference type="Pfam" id="PF02770">
    <property type="entry name" value="Acyl-CoA_dh_M"/>
    <property type="match status" value="1"/>
</dbReference>
<dbReference type="CDD" id="cd00567">
    <property type="entry name" value="ACAD"/>
    <property type="match status" value="1"/>
</dbReference>
<dbReference type="SUPFAM" id="SSF47203">
    <property type="entry name" value="Acyl-CoA dehydrogenase C-terminal domain-like"/>
    <property type="match status" value="1"/>
</dbReference>
<dbReference type="Pfam" id="PF00441">
    <property type="entry name" value="Acyl-CoA_dh_1"/>
    <property type="match status" value="1"/>
</dbReference>
<comment type="similarity">
    <text evidence="2 6">Belongs to the acyl-CoA dehydrogenase family.</text>
</comment>
<reference evidence="10 11" key="1">
    <citation type="submission" date="2019-12" db="EMBL/GenBank/DDBJ databases">
        <title>Genomic-based taxomic classification of the family Erythrobacteraceae.</title>
        <authorList>
            <person name="Xu L."/>
        </authorList>
    </citation>
    <scope>NUCLEOTIDE SEQUENCE [LARGE SCALE GENOMIC DNA]</scope>
    <source>
        <strain evidence="10 11">KCTC 52259</strain>
    </source>
</reference>